<proteinExistence type="predicted"/>
<name>A0ABV8A6N3_9DEIO</name>
<reference evidence="2" key="1">
    <citation type="journal article" date="2019" name="Int. J. Syst. Evol. Microbiol.">
        <title>The Global Catalogue of Microorganisms (GCM) 10K type strain sequencing project: providing services to taxonomists for standard genome sequencing and annotation.</title>
        <authorList>
            <consortium name="The Broad Institute Genomics Platform"/>
            <consortium name="The Broad Institute Genome Sequencing Center for Infectious Disease"/>
            <person name="Wu L."/>
            <person name="Ma J."/>
        </authorList>
    </citation>
    <scope>NUCLEOTIDE SEQUENCE [LARGE SCALE GENOMIC DNA]</scope>
    <source>
        <strain evidence="2">CCTCC AB 2013263</strain>
    </source>
</reference>
<dbReference type="EMBL" id="JBHRZF010000137">
    <property type="protein sequence ID" value="MFC3861352.1"/>
    <property type="molecule type" value="Genomic_DNA"/>
</dbReference>
<evidence type="ECO:0000313" key="2">
    <source>
        <dbReference type="Proteomes" id="UP001595748"/>
    </source>
</evidence>
<dbReference type="Proteomes" id="UP001595748">
    <property type="component" value="Unassembled WGS sequence"/>
</dbReference>
<evidence type="ECO:0008006" key="3">
    <source>
        <dbReference type="Google" id="ProtNLM"/>
    </source>
</evidence>
<keyword evidence="2" id="KW-1185">Reference proteome</keyword>
<sequence>MALGHADLLDYRGLVTGLEVSGSNGREVVTIAPDQRSAVSRVRYGDDIRVTHRYRIVSGPTNPRGQERTVIEAQDITPTGVGENTGLAGVDL</sequence>
<accession>A0ABV8A6N3</accession>
<dbReference type="RefSeq" id="WP_380078159.1">
    <property type="nucleotide sequence ID" value="NZ_JBHRZF010000137.1"/>
</dbReference>
<organism evidence="1 2">
    <name type="scientific">Deinococcus antarcticus</name>
    <dbReference type="NCBI Taxonomy" id="1298767"/>
    <lineage>
        <taxon>Bacteria</taxon>
        <taxon>Thermotogati</taxon>
        <taxon>Deinococcota</taxon>
        <taxon>Deinococci</taxon>
        <taxon>Deinococcales</taxon>
        <taxon>Deinococcaceae</taxon>
        <taxon>Deinococcus</taxon>
    </lineage>
</organism>
<protein>
    <recommendedName>
        <fullName evidence="3">DUF5666 domain-containing protein</fullName>
    </recommendedName>
</protein>
<gene>
    <name evidence="1" type="ORF">ACFOPQ_11330</name>
</gene>
<evidence type="ECO:0000313" key="1">
    <source>
        <dbReference type="EMBL" id="MFC3861352.1"/>
    </source>
</evidence>
<comment type="caution">
    <text evidence="1">The sequence shown here is derived from an EMBL/GenBank/DDBJ whole genome shotgun (WGS) entry which is preliminary data.</text>
</comment>